<dbReference type="Gene3D" id="3.30.1150.10">
    <property type="match status" value="1"/>
</dbReference>
<evidence type="ECO:0000256" key="2">
    <source>
        <dbReference type="ARBA" id="ARBA00022692"/>
    </source>
</evidence>
<gene>
    <name evidence="6" type="ORF">EKL94_01485</name>
</gene>
<feature type="domain" description="TonB C-terminal" evidence="5">
    <location>
        <begin position="120"/>
        <end position="210"/>
    </location>
</feature>
<reference evidence="6 7" key="1">
    <citation type="submission" date="2018-12" db="EMBL/GenBank/DDBJ databases">
        <authorList>
            <person name="Kartti S."/>
            <person name="Manni A."/>
            <person name="Chemao El Fihri M.W."/>
            <person name="Laamarti M."/>
            <person name="Temsamani L."/>
            <person name="El Jamali J.E."/>
            <person name="Ouadghiri M."/>
            <person name="Ibrahimi A."/>
            <person name="Filati-Maltouf A."/>
        </authorList>
    </citation>
    <scope>NUCLEOTIDE SEQUENCE [LARGE SCALE GENOMIC DNA]</scope>
    <source>
        <strain evidence="6 7">MDMC339</strain>
    </source>
</reference>
<proteinExistence type="predicted"/>
<dbReference type="PROSITE" id="PS52015">
    <property type="entry name" value="TONB_CTD"/>
    <property type="match status" value="1"/>
</dbReference>
<evidence type="ECO:0000256" key="3">
    <source>
        <dbReference type="ARBA" id="ARBA00022989"/>
    </source>
</evidence>
<comment type="caution">
    <text evidence="6">The sequence shown here is derived from an EMBL/GenBank/DDBJ whole genome shotgun (WGS) entry which is preliminary data.</text>
</comment>
<accession>A0A431URE9</accession>
<dbReference type="InterPro" id="IPR006260">
    <property type="entry name" value="TonB/TolA_C"/>
</dbReference>
<dbReference type="Pfam" id="PF03544">
    <property type="entry name" value="TonB_C"/>
    <property type="match status" value="1"/>
</dbReference>
<protein>
    <submittedName>
        <fullName evidence="6">Energy transducer TonB</fullName>
    </submittedName>
</protein>
<evidence type="ECO:0000313" key="6">
    <source>
        <dbReference type="EMBL" id="RTQ91966.1"/>
    </source>
</evidence>
<dbReference type="SUPFAM" id="SSF74653">
    <property type="entry name" value="TolA/TonB C-terminal domain"/>
    <property type="match status" value="1"/>
</dbReference>
<dbReference type="GO" id="GO:0055085">
    <property type="term" value="P:transmembrane transport"/>
    <property type="evidence" value="ECO:0007669"/>
    <property type="project" value="InterPro"/>
</dbReference>
<organism evidence="6 7">
    <name type="scientific">Stenotrophomonas maltophilia</name>
    <name type="common">Pseudomonas maltophilia</name>
    <name type="synonym">Xanthomonas maltophilia</name>
    <dbReference type="NCBI Taxonomy" id="40324"/>
    <lineage>
        <taxon>Bacteria</taxon>
        <taxon>Pseudomonadati</taxon>
        <taxon>Pseudomonadota</taxon>
        <taxon>Gammaproteobacteria</taxon>
        <taxon>Lysobacterales</taxon>
        <taxon>Lysobacteraceae</taxon>
        <taxon>Stenotrophomonas</taxon>
        <taxon>Stenotrophomonas maltophilia group</taxon>
    </lineage>
</organism>
<dbReference type="InterPro" id="IPR037682">
    <property type="entry name" value="TonB_C"/>
</dbReference>
<keyword evidence="2" id="KW-0812">Transmembrane</keyword>
<evidence type="ECO:0000313" key="7">
    <source>
        <dbReference type="Proteomes" id="UP000271705"/>
    </source>
</evidence>
<evidence type="ECO:0000259" key="5">
    <source>
        <dbReference type="PROSITE" id="PS52015"/>
    </source>
</evidence>
<dbReference type="Proteomes" id="UP000271705">
    <property type="component" value="Unassembled WGS sequence"/>
</dbReference>
<dbReference type="RefSeq" id="WP_126927699.1">
    <property type="nucleotide sequence ID" value="NZ_RXLZ01000003.1"/>
</dbReference>
<name>A0A431URE9_STEMA</name>
<sequence length="210" mass="22012">MNVRSWMPFAWVAAGLLAASESPAAKYDAGAACGALSDVTQIRDVGVGSLQAQATSGRCTFHVEADDAAALSRQQSLLQSVSAIACGAPATTRPSQGAAGFDLQMPARCPLSSSTPLIAREGGWHQRRLSSVPTYPAAAMREAQQGGVELMLLLDAQGKTQAIILARSSGYPLLDAAALKHARDWRYEREAAGKAPGMSLIRGTVTFKLN</sequence>
<comment type="subcellular location">
    <subcellularLocation>
        <location evidence="1">Membrane</location>
        <topology evidence="1">Single-pass membrane protein</topology>
    </subcellularLocation>
</comment>
<evidence type="ECO:0000256" key="1">
    <source>
        <dbReference type="ARBA" id="ARBA00004167"/>
    </source>
</evidence>
<dbReference type="GO" id="GO:0016020">
    <property type="term" value="C:membrane"/>
    <property type="evidence" value="ECO:0007669"/>
    <property type="project" value="UniProtKB-SubCell"/>
</dbReference>
<dbReference type="NCBIfam" id="TIGR01352">
    <property type="entry name" value="tonB_Cterm"/>
    <property type="match status" value="1"/>
</dbReference>
<evidence type="ECO:0000256" key="4">
    <source>
        <dbReference type="ARBA" id="ARBA00023136"/>
    </source>
</evidence>
<keyword evidence="4" id="KW-0472">Membrane</keyword>
<dbReference type="EMBL" id="RXLZ01000003">
    <property type="protein sequence ID" value="RTQ91966.1"/>
    <property type="molecule type" value="Genomic_DNA"/>
</dbReference>
<dbReference type="AlphaFoldDB" id="A0A431URE9"/>
<keyword evidence="3" id="KW-1133">Transmembrane helix</keyword>